<evidence type="ECO:0000313" key="1">
    <source>
        <dbReference type="EMBL" id="AAU84212.1"/>
    </source>
</evidence>
<sequence>IISIMMVNQILFASSYCLALTALDKAKKAVCNASSYINSVNVTASITNSTCSSAAITPIIAPRLQRIRLYVFESALQTRLLCQIPCYNPNIYIYLLALHAAQITL</sequence>
<feature type="non-terminal residue" evidence="1">
    <location>
        <position position="1"/>
    </location>
</feature>
<proteinExistence type="predicted"/>
<dbReference type="AlphaFoldDB" id="Q648G5"/>
<name>Q648G5_UNCAG</name>
<reference evidence="1" key="2">
    <citation type="submission" date="2004-08" db="EMBL/GenBank/DDBJ databases">
        <authorList>
            <person name="Putnam N."/>
            <person name="Detter J.C."/>
            <person name="Richardson P.M."/>
            <person name="Rokhsar D."/>
        </authorList>
    </citation>
    <scope>NUCLEOTIDE SEQUENCE</scope>
</reference>
<gene>
    <name evidence="1" type="ORF">GZ37D1_59</name>
</gene>
<organism evidence="1">
    <name type="scientific">Uncultured archaeon GZfos26G2</name>
    <dbReference type="NCBI Taxonomy" id="3386331"/>
    <lineage>
        <taxon>Archaea</taxon>
        <taxon>Methanobacteriati</taxon>
        <taxon>Methanobacteriota</taxon>
        <taxon>Stenosarchaea group</taxon>
        <taxon>Methanomicrobia</taxon>
        <taxon>Candidatus Methanophagales</taxon>
        <taxon>Candidatus Methanophagaceae</taxon>
        <taxon>Candidatus Methanophaga</taxon>
    </lineage>
</organism>
<accession>Q648G5</accession>
<dbReference type="EMBL" id="AY714868">
    <property type="protein sequence ID" value="AAU84212.1"/>
    <property type="molecule type" value="Genomic_DNA"/>
</dbReference>
<reference evidence="1" key="1">
    <citation type="journal article" date="2004" name="Science">
        <title>Reverse methanogenesis: testing the hypothesis with environmental genomics.</title>
        <authorList>
            <person name="Hallam S.J."/>
            <person name="Putnam N."/>
            <person name="Preston C.M."/>
            <person name="Detter J.C."/>
            <person name="Rokhsar D."/>
            <person name="Richardson P.M."/>
            <person name="DeLong E.F."/>
        </authorList>
    </citation>
    <scope>NUCLEOTIDE SEQUENCE</scope>
</reference>
<protein>
    <submittedName>
        <fullName evidence="1">Uncharacterized protein</fullName>
    </submittedName>
</protein>